<proteinExistence type="predicted"/>
<name>A0ABZ0Z5H3_9CAUD</name>
<keyword evidence="1" id="KW-0378">Hydrolase</keyword>
<dbReference type="Proteomes" id="UP001346559">
    <property type="component" value="Segment"/>
</dbReference>
<protein>
    <submittedName>
        <fullName evidence="1">HNH endonuclease</fullName>
    </submittedName>
</protein>
<evidence type="ECO:0000313" key="2">
    <source>
        <dbReference type="Proteomes" id="UP001346559"/>
    </source>
</evidence>
<dbReference type="CDD" id="cd00085">
    <property type="entry name" value="HNHc"/>
    <property type="match status" value="1"/>
</dbReference>
<dbReference type="GO" id="GO:0004519">
    <property type="term" value="F:endonuclease activity"/>
    <property type="evidence" value="ECO:0007669"/>
    <property type="project" value="UniProtKB-KW"/>
</dbReference>
<dbReference type="InterPro" id="IPR003615">
    <property type="entry name" value="HNH_nuc"/>
</dbReference>
<organism evidence="1 2">
    <name type="scientific">phage Lak_Megaphage_RVC_AP1_GC26</name>
    <dbReference type="NCBI Taxonomy" id="3109224"/>
    <lineage>
        <taxon>Viruses</taxon>
        <taxon>Duplodnaviria</taxon>
        <taxon>Heunggongvirae</taxon>
        <taxon>Uroviricota</taxon>
        <taxon>Caudoviricetes</taxon>
        <taxon>Caudoviricetes code 15 clade</taxon>
    </lineage>
</organism>
<reference evidence="1 2" key="1">
    <citation type="submission" date="2023-11" db="EMBL/GenBank/DDBJ databases">
        <authorList>
            <person name="Cook R."/>
            <person name="Crisci M."/>
            <person name="Pye H."/>
            <person name="Adriaenssens E."/>
            <person name="Santini J."/>
        </authorList>
    </citation>
    <scope>NUCLEOTIDE SEQUENCE [LARGE SCALE GENOMIC DNA]</scope>
    <source>
        <strain evidence="1">Lak_Megaphage_RVC_AP1_GC26</strain>
    </source>
</reference>
<evidence type="ECO:0000313" key="1">
    <source>
        <dbReference type="EMBL" id="WQJ54346.1"/>
    </source>
</evidence>
<dbReference type="EMBL" id="OR769218">
    <property type="protein sequence ID" value="WQJ54346.1"/>
    <property type="molecule type" value="Genomic_DNA"/>
</dbReference>
<sequence length="239" mass="27937">MSKYNWNKERIQEVIKDCDSLSETLLKLGIPNVGGNTCTLRKKLEEYNIDYSHFTYGAKKKKDKTYISAKEFLGTNKNIQTSKLKNKLLNEGLKENKCENPNCPCKGGYWLEHPLVCQLHHINGIRTDNRLENLQMLCPNCHSQTDNYCGNANKIKEKYYCIICGKEKKTKYSKCCAACASRKIKLPLKDELINNYKKFKSFLKLGKFYNVSDNAVRKWFKHYNLPYKKNELCEYINKL</sequence>
<accession>A0ABZ0Z5H3</accession>
<keyword evidence="1" id="KW-0255">Endonuclease</keyword>
<keyword evidence="2" id="KW-1185">Reference proteome</keyword>
<keyword evidence="1" id="KW-0540">Nuclease</keyword>